<reference evidence="10" key="1">
    <citation type="journal article" date="2019" name="Int. J. Syst. Evol. Microbiol.">
        <title>The Global Catalogue of Microorganisms (GCM) 10K type strain sequencing project: providing services to taxonomists for standard genome sequencing and annotation.</title>
        <authorList>
            <consortium name="The Broad Institute Genomics Platform"/>
            <consortium name="The Broad Institute Genome Sequencing Center for Infectious Disease"/>
            <person name="Wu L."/>
            <person name="Ma J."/>
        </authorList>
    </citation>
    <scope>NUCLEOTIDE SEQUENCE [LARGE SCALE GENOMIC DNA]</scope>
    <source>
        <strain evidence="10">KCTC 52366</strain>
    </source>
</reference>
<keyword evidence="5 8" id="KW-0812">Transmembrane</keyword>
<feature type="transmembrane region" description="Helical" evidence="8">
    <location>
        <begin position="139"/>
        <end position="167"/>
    </location>
</feature>
<feature type="transmembrane region" description="Helical" evidence="8">
    <location>
        <begin position="112"/>
        <end position="133"/>
    </location>
</feature>
<gene>
    <name evidence="9" type="ORF">ACFOGP_11450</name>
</gene>
<feature type="transmembrane region" description="Helical" evidence="8">
    <location>
        <begin position="56"/>
        <end position="72"/>
    </location>
</feature>
<dbReference type="PANTHER" id="PTHR30269:SF37">
    <property type="entry name" value="MEMBRANE TRANSPORTER PROTEIN"/>
    <property type="match status" value="1"/>
</dbReference>
<dbReference type="InterPro" id="IPR052017">
    <property type="entry name" value="TSUP"/>
</dbReference>
<dbReference type="Pfam" id="PF01925">
    <property type="entry name" value="TauE"/>
    <property type="match status" value="1"/>
</dbReference>
<comment type="caution">
    <text evidence="9">The sequence shown here is derived from an EMBL/GenBank/DDBJ whole genome shotgun (WGS) entry which is preliminary data.</text>
</comment>
<protein>
    <recommendedName>
        <fullName evidence="8">Probable membrane transporter protein</fullName>
    </recommendedName>
</protein>
<keyword evidence="3" id="KW-0813">Transport</keyword>
<organism evidence="9 10">
    <name type="scientific">Psychromarinibacter halotolerans</name>
    <dbReference type="NCBI Taxonomy" id="1775175"/>
    <lineage>
        <taxon>Bacteria</taxon>
        <taxon>Pseudomonadati</taxon>
        <taxon>Pseudomonadota</taxon>
        <taxon>Alphaproteobacteria</taxon>
        <taxon>Rhodobacterales</taxon>
        <taxon>Paracoccaceae</taxon>
        <taxon>Psychromarinibacter</taxon>
    </lineage>
</organism>
<accession>A0ABV7GTK2</accession>
<evidence type="ECO:0000313" key="10">
    <source>
        <dbReference type="Proteomes" id="UP001595632"/>
    </source>
</evidence>
<keyword evidence="7 8" id="KW-0472">Membrane</keyword>
<evidence type="ECO:0000256" key="3">
    <source>
        <dbReference type="ARBA" id="ARBA00022448"/>
    </source>
</evidence>
<comment type="subcellular location">
    <subcellularLocation>
        <location evidence="1 8">Cell membrane</location>
        <topology evidence="1 8">Multi-pass membrane protein</topology>
    </subcellularLocation>
</comment>
<keyword evidence="6 8" id="KW-1133">Transmembrane helix</keyword>
<proteinExistence type="inferred from homology"/>
<dbReference type="PANTHER" id="PTHR30269">
    <property type="entry name" value="TRANSMEMBRANE PROTEIN YFCA"/>
    <property type="match status" value="1"/>
</dbReference>
<name>A0ABV7GTK2_9RHOB</name>
<dbReference type="Proteomes" id="UP001595632">
    <property type="component" value="Unassembled WGS sequence"/>
</dbReference>
<evidence type="ECO:0000256" key="2">
    <source>
        <dbReference type="ARBA" id="ARBA00009142"/>
    </source>
</evidence>
<feature type="transmembrane region" description="Helical" evidence="8">
    <location>
        <begin position="84"/>
        <end position="105"/>
    </location>
</feature>
<feature type="transmembrane region" description="Helical" evidence="8">
    <location>
        <begin position="206"/>
        <end position="226"/>
    </location>
</feature>
<evidence type="ECO:0000256" key="7">
    <source>
        <dbReference type="ARBA" id="ARBA00023136"/>
    </source>
</evidence>
<feature type="transmembrane region" description="Helical" evidence="8">
    <location>
        <begin position="179"/>
        <end position="200"/>
    </location>
</feature>
<dbReference type="EMBL" id="JBHRTB010000010">
    <property type="protein sequence ID" value="MFC3143330.1"/>
    <property type="molecule type" value="Genomic_DNA"/>
</dbReference>
<evidence type="ECO:0000256" key="6">
    <source>
        <dbReference type="ARBA" id="ARBA00022989"/>
    </source>
</evidence>
<keyword evidence="10" id="KW-1185">Reference proteome</keyword>
<evidence type="ECO:0000256" key="4">
    <source>
        <dbReference type="ARBA" id="ARBA00022475"/>
    </source>
</evidence>
<feature type="transmembrane region" description="Helical" evidence="8">
    <location>
        <begin position="20"/>
        <end position="44"/>
    </location>
</feature>
<comment type="similarity">
    <text evidence="2 8">Belongs to the 4-toluene sulfonate uptake permease (TSUP) (TC 2.A.102) family.</text>
</comment>
<evidence type="ECO:0000256" key="8">
    <source>
        <dbReference type="RuleBase" id="RU363041"/>
    </source>
</evidence>
<dbReference type="InterPro" id="IPR002781">
    <property type="entry name" value="TM_pro_TauE-like"/>
</dbReference>
<evidence type="ECO:0000256" key="1">
    <source>
        <dbReference type="ARBA" id="ARBA00004651"/>
    </source>
</evidence>
<dbReference type="RefSeq" id="WP_275630624.1">
    <property type="nucleotide sequence ID" value="NZ_JARGYD010000001.1"/>
</dbReference>
<sequence>MLTAALTAVEAALGTDGFAWLAVAAILAGLVRGFTGFGTAMVYLPIAGQFLPPVQALVTLILIDFIGPMPAVPRAIREGHTRDVMRLVAGVLVGAPIGVAILLLLPPDAFRAGVSLISLALLAALISGVRYTGTVSRPMIYGIGGISGILHGAAGLPGPPVILLYMARPLPVEVIRASVLLFLFLADILVMAIFGIRGLLDGPSLVLGLCLVPPYLAAVMLGARLFHPRLATVYRWAAYTIIAVSAISGLPIWS</sequence>
<feature type="transmembrane region" description="Helical" evidence="8">
    <location>
        <begin position="233"/>
        <end position="253"/>
    </location>
</feature>
<evidence type="ECO:0000256" key="5">
    <source>
        <dbReference type="ARBA" id="ARBA00022692"/>
    </source>
</evidence>
<evidence type="ECO:0000313" key="9">
    <source>
        <dbReference type="EMBL" id="MFC3143330.1"/>
    </source>
</evidence>
<keyword evidence="4 8" id="KW-1003">Cell membrane</keyword>